<dbReference type="Proteomes" id="UP001349994">
    <property type="component" value="Unassembled WGS sequence"/>
</dbReference>
<dbReference type="EMBL" id="JAYMFF010000002">
    <property type="protein sequence ID" value="MEC4175145.1"/>
    <property type="molecule type" value="Genomic_DNA"/>
</dbReference>
<feature type="transmembrane region" description="Helical" evidence="1">
    <location>
        <begin position="37"/>
        <end position="57"/>
    </location>
</feature>
<comment type="caution">
    <text evidence="2">The sequence shown here is derived from an EMBL/GenBank/DDBJ whole genome shotgun (WGS) entry which is preliminary data.</text>
</comment>
<evidence type="ECO:0000256" key="1">
    <source>
        <dbReference type="SAM" id="Phobius"/>
    </source>
</evidence>
<accession>A0ABU6IFF8</accession>
<evidence type="ECO:0000313" key="3">
    <source>
        <dbReference type="Proteomes" id="UP001349994"/>
    </source>
</evidence>
<keyword evidence="3" id="KW-1185">Reference proteome</keyword>
<keyword evidence="1" id="KW-1133">Transmembrane helix</keyword>
<evidence type="ECO:0000313" key="2">
    <source>
        <dbReference type="EMBL" id="MEC4175145.1"/>
    </source>
</evidence>
<proteinExistence type="predicted"/>
<gene>
    <name evidence="2" type="ORF">VIN30_01605</name>
</gene>
<keyword evidence="1" id="KW-0472">Membrane</keyword>
<reference evidence="2 3" key="1">
    <citation type="submission" date="2024-01" db="EMBL/GenBank/DDBJ databases">
        <title>novel species in genus Adlercreutzia.</title>
        <authorList>
            <person name="Liu X."/>
        </authorList>
    </citation>
    <scope>NUCLEOTIDE SEQUENCE [LARGE SCALE GENOMIC DNA]</scope>
    <source>
        <strain evidence="2 3">R7</strain>
    </source>
</reference>
<sequence>MKKNLWIIAIVLVAATVALLGAWQALGLGQADDAIVTVGAMGWLALALIGFGTLAAADPFRTRA</sequence>
<dbReference type="RefSeq" id="WP_326424819.1">
    <property type="nucleotide sequence ID" value="NZ_JAYMFF010000002.1"/>
</dbReference>
<name>A0ABU6IFF8_9ACTN</name>
<keyword evidence="1" id="KW-0812">Transmembrane</keyword>
<organism evidence="2 3">
    <name type="scientific">Adlercreutzia wanghongyangiae</name>
    <dbReference type="NCBI Taxonomy" id="3111451"/>
    <lineage>
        <taxon>Bacteria</taxon>
        <taxon>Bacillati</taxon>
        <taxon>Actinomycetota</taxon>
        <taxon>Coriobacteriia</taxon>
        <taxon>Eggerthellales</taxon>
        <taxon>Eggerthellaceae</taxon>
        <taxon>Adlercreutzia</taxon>
    </lineage>
</organism>
<protein>
    <submittedName>
        <fullName evidence="2">Uncharacterized protein</fullName>
    </submittedName>
</protein>